<dbReference type="Proteomes" id="UP001200022">
    <property type="component" value="Unassembled WGS sequence"/>
</dbReference>
<evidence type="ECO:0008006" key="4">
    <source>
        <dbReference type="Google" id="ProtNLM"/>
    </source>
</evidence>
<dbReference type="RefSeq" id="WP_237229399.1">
    <property type="nucleotide sequence ID" value="NZ_JAKKDV010000001.1"/>
</dbReference>
<dbReference type="EMBL" id="JAKKDV010000001">
    <property type="protein sequence ID" value="MCF7559087.1"/>
    <property type="molecule type" value="Genomic_DNA"/>
</dbReference>
<evidence type="ECO:0000313" key="2">
    <source>
        <dbReference type="EMBL" id="MCF7559087.1"/>
    </source>
</evidence>
<organism evidence="2 3">
    <name type="scientific">Flaviramulus multivorans</name>
    <dbReference type="NCBI Taxonomy" id="1304750"/>
    <lineage>
        <taxon>Bacteria</taxon>
        <taxon>Pseudomonadati</taxon>
        <taxon>Bacteroidota</taxon>
        <taxon>Flavobacteriia</taxon>
        <taxon>Flavobacteriales</taxon>
        <taxon>Flavobacteriaceae</taxon>
        <taxon>Flaviramulus</taxon>
    </lineage>
</organism>
<evidence type="ECO:0000256" key="1">
    <source>
        <dbReference type="SAM" id="SignalP"/>
    </source>
</evidence>
<gene>
    <name evidence="2" type="ORF">L3X39_00435</name>
</gene>
<evidence type="ECO:0000313" key="3">
    <source>
        <dbReference type="Proteomes" id="UP001200022"/>
    </source>
</evidence>
<reference evidence="2 3" key="1">
    <citation type="submission" date="2022-01" db="EMBL/GenBank/DDBJ databases">
        <title>Draft genome sequence of Sabulilitoribacter multivorans KCTC 32326.</title>
        <authorList>
            <person name="Oh J.-S."/>
        </authorList>
    </citation>
    <scope>NUCLEOTIDE SEQUENCE [LARGE SCALE GENOMIC DNA]</scope>
    <source>
        <strain evidence="2 3">M-M16</strain>
    </source>
</reference>
<protein>
    <recommendedName>
        <fullName evidence="4">DUF4252 domain-containing protein</fullName>
    </recommendedName>
</protein>
<comment type="caution">
    <text evidence="2">The sequence shown here is derived from an EMBL/GenBank/DDBJ whole genome shotgun (WGS) entry which is preliminary data.</text>
</comment>
<proteinExistence type="predicted"/>
<sequence length="160" mass="18644">MKSRIILLCFFLGFISFNRAYSQDENLTKTEFKTIAEGTDSPIPDLQIVCFNKYFNKDYLPADFRKKYNLDDKTLYKKKMLVEIFQSDKNKKGFDKIELIGIKENDKNLVVEYNLVNSNTENDDKELSPFLIVQVPKSKKEIKFIVNGTELGKATELYVD</sequence>
<feature type="signal peptide" evidence="1">
    <location>
        <begin position="1"/>
        <end position="22"/>
    </location>
</feature>
<name>A0ABS9IFX1_9FLAO</name>
<feature type="chain" id="PRO_5045561636" description="DUF4252 domain-containing protein" evidence="1">
    <location>
        <begin position="23"/>
        <end position="160"/>
    </location>
</feature>
<accession>A0ABS9IFX1</accession>
<keyword evidence="3" id="KW-1185">Reference proteome</keyword>
<keyword evidence="1" id="KW-0732">Signal</keyword>